<dbReference type="KEGG" id="mpk:VL20_2349"/>
<evidence type="ECO:0000313" key="2">
    <source>
        <dbReference type="Proteomes" id="UP000068167"/>
    </source>
</evidence>
<sequence>MKTENRIFSQVYSYLEQGSRFVDKRHLTVLSWMVTALLSSQSLNQARWEPD</sequence>
<dbReference type="RefSeq" id="WP_158499335.1">
    <property type="nucleotide sequence ID" value="NZ_CP011339.1"/>
</dbReference>
<reference evidence="1 2" key="1">
    <citation type="journal article" date="2016" name="Stand. Genomic Sci.">
        <title>Complete genome sequence and genomic characterization of Microcystis panniformis FACHB 1757 by third-generation sequencing.</title>
        <authorList>
            <person name="Zhang J.Y."/>
            <person name="Guan R."/>
            <person name="Zhang H.J."/>
            <person name="Li H."/>
            <person name="Xiao P."/>
            <person name="Yu G.L."/>
            <person name="Du L."/>
            <person name="Cao D.M."/>
            <person name="Zhu B.C."/>
            <person name="Li R.H."/>
            <person name="Lu Z.H."/>
        </authorList>
    </citation>
    <scope>NUCLEOTIDE SEQUENCE [LARGE SCALE GENOMIC DNA]</scope>
    <source>
        <strain evidence="1 2">FACHB-1757</strain>
    </source>
</reference>
<protein>
    <submittedName>
        <fullName evidence="1">Uncharacterized protein</fullName>
    </submittedName>
</protein>
<keyword evidence="2" id="KW-1185">Reference proteome</keyword>
<gene>
    <name evidence="1" type="ORF">VL20_2349</name>
</gene>
<name>A0A0K1RZX1_9CHRO</name>
<accession>A0A0K1RZX1</accession>
<dbReference type="PATRIC" id="fig|1638788.3.peg.2361"/>
<dbReference type="Proteomes" id="UP000068167">
    <property type="component" value="Chromosome"/>
</dbReference>
<evidence type="ECO:0000313" key="1">
    <source>
        <dbReference type="EMBL" id="AKV67444.1"/>
    </source>
</evidence>
<dbReference type="AlphaFoldDB" id="A0A0K1RZX1"/>
<proteinExistence type="predicted"/>
<dbReference type="EMBL" id="CP011339">
    <property type="protein sequence ID" value="AKV67444.1"/>
    <property type="molecule type" value="Genomic_DNA"/>
</dbReference>
<organism evidence="1 2">
    <name type="scientific">Microcystis panniformis FACHB-1757</name>
    <dbReference type="NCBI Taxonomy" id="1638788"/>
    <lineage>
        <taxon>Bacteria</taxon>
        <taxon>Bacillati</taxon>
        <taxon>Cyanobacteriota</taxon>
        <taxon>Cyanophyceae</taxon>
        <taxon>Oscillatoriophycideae</taxon>
        <taxon>Chroococcales</taxon>
        <taxon>Microcystaceae</taxon>
        <taxon>Microcystis</taxon>
    </lineage>
</organism>